<proteinExistence type="predicted"/>
<dbReference type="AlphaFoldDB" id="A0A1X0RCZ5"/>
<organism evidence="1">
    <name type="scientific">Rhizopus microsporus var. microsporus</name>
    <dbReference type="NCBI Taxonomy" id="86635"/>
    <lineage>
        <taxon>Eukaryota</taxon>
        <taxon>Fungi</taxon>
        <taxon>Fungi incertae sedis</taxon>
        <taxon>Mucoromycota</taxon>
        <taxon>Mucoromycotina</taxon>
        <taxon>Mucoromycetes</taxon>
        <taxon>Mucorales</taxon>
        <taxon>Mucorineae</taxon>
        <taxon>Rhizopodaceae</taxon>
        <taxon>Rhizopus</taxon>
    </lineage>
</organism>
<dbReference type="EMBL" id="KV921871">
    <property type="protein sequence ID" value="ORE09925.1"/>
    <property type="molecule type" value="Genomic_DNA"/>
</dbReference>
<protein>
    <submittedName>
        <fullName evidence="1">Uncharacterized protein</fullName>
    </submittedName>
</protein>
<reference evidence="1" key="1">
    <citation type="journal article" date="2016" name="Proc. Natl. Acad. Sci. U.S.A.">
        <title>Lipid metabolic changes in an early divergent fungus govern the establishment of a mutualistic symbiosis with endobacteria.</title>
        <authorList>
            <person name="Lastovetsky O.A."/>
            <person name="Gaspar M.L."/>
            <person name="Mondo S.J."/>
            <person name="LaButti K.M."/>
            <person name="Sandor L."/>
            <person name="Grigoriev I.V."/>
            <person name="Henry S.A."/>
            <person name="Pawlowska T.E."/>
        </authorList>
    </citation>
    <scope>NUCLEOTIDE SEQUENCE [LARGE SCALE GENOMIC DNA]</scope>
    <source>
        <strain evidence="1">ATCC 52814</strain>
    </source>
</reference>
<dbReference type="Proteomes" id="UP000242414">
    <property type="component" value="Unassembled WGS sequence"/>
</dbReference>
<sequence length="187" mass="21585">LAKLKQKSRNERTLPRGILTDAARASGCTPSFMRYYLDKSASKKNSDMWNQFVEENFDSMVTEAMTIVSNEPAEEIQSQMETHLHNEYRTCTLSMKKVIRSDLSPSLKNTIDQKLRDIMSKASDYAANISEVVYMMTVTFKSHCFAIENNEMVLDKRSTSKSRKSFQKASLMTTLMFRHQLQPCLWL</sequence>
<accession>A0A1X0RCZ5</accession>
<feature type="non-terminal residue" evidence="1">
    <location>
        <position position="1"/>
    </location>
</feature>
<name>A0A1X0RCZ5_RHIZD</name>
<dbReference type="VEuPathDB" id="FungiDB:BCV72DRAFT_317482"/>
<evidence type="ECO:0000313" key="1">
    <source>
        <dbReference type="EMBL" id="ORE09925.1"/>
    </source>
</evidence>
<gene>
    <name evidence="1" type="ORF">BCV72DRAFT_317482</name>
</gene>